<gene>
    <name evidence="2" type="ORF">g.40420</name>
</gene>
<feature type="compositionally biased region" description="Basic and acidic residues" evidence="1">
    <location>
        <begin position="201"/>
        <end position="215"/>
    </location>
</feature>
<dbReference type="PANTHER" id="PTHR34112:SF13">
    <property type="entry name" value="OS04G0448200 PROTEIN"/>
    <property type="match status" value="1"/>
</dbReference>
<dbReference type="EMBL" id="GDJX01013553">
    <property type="protein sequence ID" value="JAT54383.1"/>
    <property type="molecule type" value="Transcribed_RNA"/>
</dbReference>
<dbReference type="AlphaFoldDB" id="A0A1D1YIE1"/>
<protein>
    <submittedName>
        <fullName evidence="2">Uncharacterized protein</fullName>
    </submittedName>
</protein>
<accession>A0A1D1YIE1</accession>
<feature type="compositionally biased region" description="Basic and acidic residues" evidence="1">
    <location>
        <begin position="519"/>
        <end position="547"/>
    </location>
</feature>
<name>A0A1D1YIE1_9ARAE</name>
<proteinExistence type="predicted"/>
<evidence type="ECO:0000256" key="1">
    <source>
        <dbReference type="SAM" id="MobiDB-lite"/>
    </source>
</evidence>
<feature type="compositionally biased region" description="Low complexity" evidence="1">
    <location>
        <begin position="72"/>
        <end position="93"/>
    </location>
</feature>
<feature type="compositionally biased region" description="Polar residues" evidence="1">
    <location>
        <begin position="55"/>
        <end position="64"/>
    </location>
</feature>
<feature type="region of interest" description="Disordered" evidence="1">
    <location>
        <begin position="1"/>
        <end position="120"/>
    </location>
</feature>
<dbReference type="PANTHER" id="PTHR34112">
    <property type="entry name" value="C-JUN-AMINO-TERMINAL KINASE-INTERACTING PROTEIN"/>
    <property type="match status" value="1"/>
</dbReference>
<feature type="region of interest" description="Disordered" evidence="1">
    <location>
        <begin position="321"/>
        <end position="440"/>
    </location>
</feature>
<feature type="compositionally biased region" description="Low complexity" evidence="1">
    <location>
        <begin position="28"/>
        <end position="50"/>
    </location>
</feature>
<feature type="compositionally biased region" description="Polar residues" evidence="1">
    <location>
        <begin position="469"/>
        <end position="512"/>
    </location>
</feature>
<feature type="compositionally biased region" description="Polar residues" evidence="1">
    <location>
        <begin position="102"/>
        <end position="111"/>
    </location>
</feature>
<feature type="region of interest" description="Disordered" evidence="1">
    <location>
        <begin position="201"/>
        <end position="226"/>
    </location>
</feature>
<organism evidence="2">
    <name type="scientific">Anthurium amnicola</name>
    <dbReference type="NCBI Taxonomy" id="1678845"/>
    <lineage>
        <taxon>Eukaryota</taxon>
        <taxon>Viridiplantae</taxon>
        <taxon>Streptophyta</taxon>
        <taxon>Embryophyta</taxon>
        <taxon>Tracheophyta</taxon>
        <taxon>Spermatophyta</taxon>
        <taxon>Magnoliopsida</taxon>
        <taxon>Liliopsida</taxon>
        <taxon>Araceae</taxon>
        <taxon>Pothoideae</taxon>
        <taxon>Potheae</taxon>
        <taxon>Anthurium</taxon>
    </lineage>
</organism>
<feature type="compositionally biased region" description="Polar residues" evidence="1">
    <location>
        <begin position="420"/>
        <end position="429"/>
    </location>
</feature>
<evidence type="ECO:0000313" key="2">
    <source>
        <dbReference type="EMBL" id="JAT54383.1"/>
    </source>
</evidence>
<feature type="compositionally biased region" description="Polar residues" evidence="1">
    <location>
        <begin position="375"/>
        <end position="384"/>
    </location>
</feature>
<feature type="region of interest" description="Disordered" evidence="1">
    <location>
        <begin position="589"/>
        <end position="626"/>
    </location>
</feature>
<sequence>MERGEKELASSSQRKKIEPTFVPQWLKTTSTGGSGSSNHLSGSSLHSDGLAAGISSKNRQSVNSCEHDNHRSSVLIERSSSSYRRSSSSNGSLNRDRDNSSHSRPYSSFGRSNRDKDREKDVDFLGREKSTNLGNGFHDFPDSFISSKSEKDTLRRTQSMISGRRNDSWTKRTGNGTANFLPGGGIVSTISKASFEREFPSLGAEEKQGPPEIRRVSSPGLSSPIQSLPLGSSPLIGGDGWTSALAEVPVVIGGNGAPFSSVQQSAPASPASTVSGTTGLNMAETLAQAPLRARAAPQLPVDTQKLEELAIKQSRQLIPMTPSMPKTSVLNSSEKLKPKGSRSGDFGTLPKVGQQPSPQLVNHTLRGSGRPDVSKPSQVGNFQVLNRERNGISPTARDGASQTNAPRVLNPLGGVPAAASASSLKNPNNLKPKADNKASSLPVTTFMEKRPVTQQNRSEFFNSLRKKTSVGNTTSIAEPSSCQSSTLEKSDSQTLGAPTSVDSETKGTSVSDSGLDCSMRNEKDTGETLDDCKDSEIPSNEEKSSCLDPAEEVRLLRLFGWKENAGEEEETLTAEEIDAFMEEYQKLRPTSKFLHRNLRPADTVPSEADGSGNSGSIPSDSKTEGL</sequence>
<feature type="region of interest" description="Disordered" evidence="1">
    <location>
        <begin position="463"/>
        <end position="547"/>
    </location>
</feature>
<reference evidence="2" key="1">
    <citation type="submission" date="2015-07" db="EMBL/GenBank/DDBJ databases">
        <title>Transcriptome Assembly of Anthurium amnicola.</title>
        <authorList>
            <person name="Suzuki J."/>
        </authorList>
    </citation>
    <scope>NUCLEOTIDE SEQUENCE</scope>
</reference>
<feature type="compositionally biased region" description="Polar residues" evidence="1">
    <location>
        <begin position="324"/>
        <end position="333"/>
    </location>
</feature>